<dbReference type="InterPro" id="IPR002731">
    <property type="entry name" value="ATPase_BadF"/>
</dbReference>
<name>A0A1H9HF24_9BACI</name>
<dbReference type="InterPro" id="IPR043129">
    <property type="entry name" value="ATPase_NBD"/>
</dbReference>
<dbReference type="Pfam" id="PF01869">
    <property type="entry name" value="BcrAD_BadFG"/>
    <property type="match status" value="1"/>
</dbReference>
<gene>
    <name evidence="2" type="ORF">SAMN02787113_02012</name>
</gene>
<accession>A0A1H9HF24</accession>
<evidence type="ECO:0000313" key="2">
    <source>
        <dbReference type="EMBL" id="SEQ60949.1"/>
    </source>
</evidence>
<organism evidence="2 3">
    <name type="scientific">Lysinibacillus fusiformis</name>
    <dbReference type="NCBI Taxonomy" id="28031"/>
    <lineage>
        <taxon>Bacteria</taxon>
        <taxon>Bacillati</taxon>
        <taxon>Bacillota</taxon>
        <taxon>Bacilli</taxon>
        <taxon>Bacillales</taxon>
        <taxon>Bacillaceae</taxon>
        <taxon>Lysinibacillus</taxon>
    </lineage>
</organism>
<comment type="caution">
    <text evidence="2">The sequence shown here is derived from an EMBL/GenBank/DDBJ whole genome shotgun (WGS) entry which is preliminary data.</text>
</comment>
<feature type="domain" description="ATPase BadF/BadG/BcrA/BcrD type" evidence="1">
    <location>
        <begin position="6"/>
        <end position="301"/>
    </location>
</feature>
<reference evidence="2 3" key="1">
    <citation type="submission" date="2016-10" db="EMBL/GenBank/DDBJ databases">
        <authorList>
            <person name="Varghese N."/>
            <person name="Submissions S."/>
        </authorList>
    </citation>
    <scope>NUCLEOTIDE SEQUENCE [LARGE SCALE GENOMIC DNA]</scope>
    <source>
        <strain evidence="2 3">TC-13</strain>
    </source>
</reference>
<dbReference type="PANTHER" id="PTHR43190:SF3">
    <property type="entry name" value="N-ACETYL-D-GLUCOSAMINE KINASE"/>
    <property type="match status" value="1"/>
</dbReference>
<dbReference type="AlphaFoldDB" id="A0A1H9HF24"/>
<evidence type="ECO:0000259" key="1">
    <source>
        <dbReference type="Pfam" id="PF01869"/>
    </source>
</evidence>
<dbReference type="CDD" id="cd24007">
    <property type="entry name" value="ASKHA_NBD_eukNAGK-like"/>
    <property type="match status" value="1"/>
</dbReference>
<dbReference type="EMBL" id="FOEL01000006">
    <property type="protein sequence ID" value="SEQ60949.1"/>
    <property type="molecule type" value="Genomic_DNA"/>
</dbReference>
<sequence>MYVLAIDGGGTKTIATISTFSGQVIALAKTGKSNPTSMNIEQFTQTITELINQLKSQQPLHFHQLTKCHAGLSGVTENNNEDITQTLLTSLLPEGCQLTLSNDGLNALYAGTLGQHGIVQISGTGAITLSIDSTGRIERTAGWGYIFDDEGSGYDIGIRTLKAIFKEFDKRGPETILTGAVLAYFQVQSVPQIIEIVYGEGHPRDIIAPLSKVAIECTKRGDIVANTIIDEVCHIFYQSIDACYKKNPFFAERVKVVLAGGVFKELSLFIEKLAVLDKKYSNQYDFMGASSLPVGGAALAALKLPSKEAEIFIDQYNESIHEFLNEDESPSK</sequence>
<dbReference type="InterPro" id="IPR052519">
    <property type="entry name" value="Euk-type_GlcNAc_Kinase"/>
</dbReference>
<proteinExistence type="predicted"/>
<protein>
    <submittedName>
        <fullName evidence="2">BadF-type ATPase</fullName>
    </submittedName>
</protein>
<dbReference type="SUPFAM" id="SSF53067">
    <property type="entry name" value="Actin-like ATPase domain"/>
    <property type="match status" value="2"/>
</dbReference>
<dbReference type="Proteomes" id="UP000199410">
    <property type="component" value="Unassembled WGS sequence"/>
</dbReference>
<dbReference type="Gene3D" id="3.30.420.40">
    <property type="match status" value="2"/>
</dbReference>
<evidence type="ECO:0000313" key="3">
    <source>
        <dbReference type="Proteomes" id="UP000199410"/>
    </source>
</evidence>
<dbReference type="RefSeq" id="WP_089985987.1">
    <property type="nucleotide sequence ID" value="NZ_CP167119.1"/>
</dbReference>
<dbReference type="PANTHER" id="PTHR43190">
    <property type="entry name" value="N-ACETYL-D-GLUCOSAMINE KINASE"/>
    <property type="match status" value="1"/>
</dbReference>